<reference evidence="1 2" key="1">
    <citation type="submission" date="2020-02" db="EMBL/GenBank/DDBJ databases">
        <title>Genome sequences of Thiorhodococcus mannitoliphagus and Thiorhodococcus minor, purple sulfur photosynthetic bacteria in the gammaproteobacterial family, Chromatiaceae.</title>
        <authorList>
            <person name="Aviles F.A."/>
            <person name="Meyer T.E."/>
            <person name="Kyndt J.A."/>
        </authorList>
    </citation>
    <scope>NUCLEOTIDE SEQUENCE [LARGE SCALE GENOMIC DNA]</scope>
    <source>
        <strain evidence="1 2">DSM 11518</strain>
    </source>
</reference>
<dbReference type="Proteomes" id="UP000483379">
    <property type="component" value="Unassembled WGS sequence"/>
</dbReference>
<proteinExistence type="predicted"/>
<dbReference type="EMBL" id="JAAIJQ010000010">
    <property type="protein sequence ID" value="NEV61241.1"/>
    <property type="molecule type" value="Genomic_DNA"/>
</dbReference>
<dbReference type="InterPro" id="IPR021974">
    <property type="entry name" value="DUF3581"/>
</dbReference>
<sequence>MFLDLFHTAEGEALRISASQGSAFAKQIAGDFNPIHDATNPRFCVPGDLLFALVLGKFGVASRMAFRFTGMVAADAALRIVETDSGLVVESADGKPCLEVERAGAVNPDPGLTESLLRRYVAFSGQNFPHILVPLMEQQGVMINPDRPLVIYDRMSFELDRLDYPDLEVALESTELEVKGKRGEVRLEFSLTADGQAVGRGAKTLILSGLRAYDAAALQGLVDRYAGWKAAYLAETESGVSRGAAI</sequence>
<dbReference type="Pfam" id="PF12119">
    <property type="entry name" value="DUF3581"/>
    <property type="match status" value="1"/>
</dbReference>
<evidence type="ECO:0000313" key="2">
    <source>
        <dbReference type="Proteomes" id="UP000483379"/>
    </source>
</evidence>
<accession>A0A6M0JWC4</accession>
<name>A0A6M0JWC4_9GAMM</name>
<dbReference type="AlphaFoldDB" id="A0A6M0JWC4"/>
<gene>
    <name evidence="1" type="ORF">G3446_04880</name>
</gene>
<dbReference type="RefSeq" id="WP_164451286.1">
    <property type="nucleotide sequence ID" value="NZ_JAAIJQ010000010.1"/>
</dbReference>
<evidence type="ECO:0000313" key="1">
    <source>
        <dbReference type="EMBL" id="NEV61241.1"/>
    </source>
</evidence>
<protein>
    <submittedName>
        <fullName evidence="1">DUF3581 domain-containing protein</fullName>
    </submittedName>
</protein>
<keyword evidence="2" id="KW-1185">Reference proteome</keyword>
<organism evidence="1 2">
    <name type="scientific">Thiorhodococcus minor</name>
    <dbReference type="NCBI Taxonomy" id="57489"/>
    <lineage>
        <taxon>Bacteria</taxon>
        <taxon>Pseudomonadati</taxon>
        <taxon>Pseudomonadota</taxon>
        <taxon>Gammaproteobacteria</taxon>
        <taxon>Chromatiales</taxon>
        <taxon>Chromatiaceae</taxon>
        <taxon>Thiorhodococcus</taxon>
    </lineage>
</organism>
<comment type="caution">
    <text evidence="1">The sequence shown here is derived from an EMBL/GenBank/DDBJ whole genome shotgun (WGS) entry which is preliminary data.</text>
</comment>